<organism evidence="1 2">
    <name type="scientific">Setaria italica</name>
    <name type="common">Foxtail millet</name>
    <name type="synonym">Panicum italicum</name>
    <dbReference type="NCBI Taxonomy" id="4555"/>
    <lineage>
        <taxon>Eukaryota</taxon>
        <taxon>Viridiplantae</taxon>
        <taxon>Streptophyta</taxon>
        <taxon>Embryophyta</taxon>
        <taxon>Tracheophyta</taxon>
        <taxon>Spermatophyta</taxon>
        <taxon>Magnoliopsida</taxon>
        <taxon>Liliopsida</taxon>
        <taxon>Poales</taxon>
        <taxon>Poaceae</taxon>
        <taxon>PACMAD clade</taxon>
        <taxon>Panicoideae</taxon>
        <taxon>Panicodae</taxon>
        <taxon>Paniceae</taxon>
        <taxon>Cenchrinae</taxon>
        <taxon>Setaria</taxon>
    </lineage>
</organism>
<evidence type="ECO:0000313" key="2">
    <source>
        <dbReference type="Proteomes" id="UP000004995"/>
    </source>
</evidence>
<evidence type="ECO:0000313" key="1">
    <source>
        <dbReference type="EnsemblPlants" id="KQL28439"/>
    </source>
</evidence>
<accession>K3YXJ5</accession>
<reference evidence="2" key="1">
    <citation type="journal article" date="2012" name="Nat. Biotechnol.">
        <title>Reference genome sequence of the model plant Setaria.</title>
        <authorList>
            <person name="Bennetzen J.L."/>
            <person name="Schmutz J."/>
            <person name="Wang H."/>
            <person name="Percifield R."/>
            <person name="Hawkins J."/>
            <person name="Pontaroli A.C."/>
            <person name="Estep M."/>
            <person name="Feng L."/>
            <person name="Vaughn J.N."/>
            <person name="Grimwood J."/>
            <person name="Jenkins J."/>
            <person name="Barry K."/>
            <person name="Lindquist E."/>
            <person name="Hellsten U."/>
            <person name="Deshpande S."/>
            <person name="Wang X."/>
            <person name="Wu X."/>
            <person name="Mitros T."/>
            <person name="Triplett J."/>
            <person name="Yang X."/>
            <person name="Ye C.Y."/>
            <person name="Mauro-Herrera M."/>
            <person name="Wang L."/>
            <person name="Li P."/>
            <person name="Sharma M."/>
            <person name="Sharma R."/>
            <person name="Ronald P.C."/>
            <person name="Panaud O."/>
            <person name="Kellogg E.A."/>
            <person name="Brutnell T.P."/>
            <person name="Doust A.N."/>
            <person name="Tuskan G.A."/>
            <person name="Rokhsar D."/>
            <person name="Devos K.M."/>
        </authorList>
    </citation>
    <scope>NUCLEOTIDE SEQUENCE [LARGE SCALE GENOMIC DNA]</scope>
    <source>
        <strain evidence="2">cv. Yugu1</strain>
    </source>
</reference>
<dbReference type="EnsemblPlants" id="KQL28439">
    <property type="protein sequence ID" value="KQL28439"/>
    <property type="gene ID" value="SETIT_018976mg"/>
</dbReference>
<dbReference type="AlphaFoldDB" id="K3YXJ5"/>
<dbReference type="Proteomes" id="UP000004995">
    <property type="component" value="Unassembled WGS sequence"/>
</dbReference>
<sequence>MHQKYQANTVFCCRLSSGSSSVLGIRCWSYALLYSIASDVVQTYYACDIVTKTRREDND</sequence>
<dbReference type="EMBL" id="AGNK02000088">
    <property type="status" value="NOT_ANNOTATED_CDS"/>
    <property type="molecule type" value="Genomic_DNA"/>
</dbReference>
<keyword evidence="2" id="KW-1185">Reference proteome</keyword>
<reference evidence="1" key="2">
    <citation type="submission" date="2018-08" db="UniProtKB">
        <authorList>
            <consortium name="EnsemblPlants"/>
        </authorList>
    </citation>
    <scope>IDENTIFICATION</scope>
    <source>
        <strain evidence="1">Yugu1</strain>
    </source>
</reference>
<dbReference type="Gramene" id="KQL28439">
    <property type="protein sequence ID" value="KQL28439"/>
    <property type="gene ID" value="SETIT_018976mg"/>
</dbReference>
<name>K3YXJ5_SETIT</name>
<proteinExistence type="predicted"/>
<protein>
    <submittedName>
        <fullName evidence="1">Uncharacterized protein</fullName>
    </submittedName>
</protein>
<dbReference type="ExpressionAtlas" id="K3YXJ5">
    <property type="expression patterns" value="baseline"/>
</dbReference>